<evidence type="ECO:0000313" key="2">
    <source>
        <dbReference type="EMBL" id="KAF6169403.1"/>
    </source>
</evidence>
<reference evidence="2 3" key="1">
    <citation type="journal article" date="2020" name="IScience">
        <title>Genome Sequencing of the Endangered Kingdonia uniflora (Circaeasteraceae, Ranunculales) Reveals Potential Mechanisms of Evolutionary Specialization.</title>
        <authorList>
            <person name="Sun Y."/>
            <person name="Deng T."/>
            <person name="Zhang A."/>
            <person name="Moore M.J."/>
            <person name="Landis J.B."/>
            <person name="Lin N."/>
            <person name="Zhang H."/>
            <person name="Zhang X."/>
            <person name="Huang J."/>
            <person name="Zhang X."/>
            <person name="Sun H."/>
            <person name="Wang H."/>
        </authorList>
    </citation>
    <scope>NUCLEOTIDE SEQUENCE [LARGE SCALE GENOMIC DNA]</scope>
    <source>
        <strain evidence="2">TB1705</strain>
        <tissue evidence="2">Leaf</tissue>
    </source>
</reference>
<accession>A0A7J7NQN9</accession>
<sequence>MADKGESIRDDEEESTRVDKEESTTKKPIAWSRRIIMFDLPYWKDEYDDPTYMKGKVLAGVSSCGVIATPNIRSLTMTHFLMTRLKKVFRKIHVRLATELVKKFSGKDELLGPVEEPGEDAIYTNQSLDMDVLYRASETQQDYELCNHNMSEAFAFLGLAYMIQLAYVNLLNSKDEKNTNT</sequence>
<dbReference type="OrthoDB" id="1304617at2759"/>
<proteinExistence type="predicted"/>
<dbReference type="EMBL" id="JACGCM010000664">
    <property type="protein sequence ID" value="KAF6169403.1"/>
    <property type="molecule type" value="Genomic_DNA"/>
</dbReference>
<comment type="caution">
    <text evidence="2">The sequence shown here is derived from an EMBL/GenBank/DDBJ whole genome shotgun (WGS) entry which is preliminary data.</text>
</comment>
<name>A0A7J7NQN9_9MAGN</name>
<gene>
    <name evidence="2" type="ORF">GIB67_002890</name>
</gene>
<keyword evidence="3" id="KW-1185">Reference proteome</keyword>
<organism evidence="2 3">
    <name type="scientific">Kingdonia uniflora</name>
    <dbReference type="NCBI Taxonomy" id="39325"/>
    <lineage>
        <taxon>Eukaryota</taxon>
        <taxon>Viridiplantae</taxon>
        <taxon>Streptophyta</taxon>
        <taxon>Embryophyta</taxon>
        <taxon>Tracheophyta</taxon>
        <taxon>Spermatophyta</taxon>
        <taxon>Magnoliopsida</taxon>
        <taxon>Ranunculales</taxon>
        <taxon>Circaeasteraceae</taxon>
        <taxon>Kingdonia</taxon>
    </lineage>
</organism>
<protein>
    <submittedName>
        <fullName evidence="2">Uncharacterized protein</fullName>
    </submittedName>
</protein>
<evidence type="ECO:0000256" key="1">
    <source>
        <dbReference type="SAM" id="MobiDB-lite"/>
    </source>
</evidence>
<dbReference type="AlphaFoldDB" id="A0A7J7NQN9"/>
<evidence type="ECO:0000313" key="3">
    <source>
        <dbReference type="Proteomes" id="UP000541444"/>
    </source>
</evidence>
<feature type="region of interest" description="Disordered" evidence="1">
    <location>
        <begin position="1"/>
        <end position="23"/>
    </location>
</feature>
<dbReference type="Proteomes" id="UP000541444">
    <property type="component" value="Unassembled WGS sequence"/>
</dbReference>